<organism evidence="2">
    <name type="scientific">marine sediment metagenome</name>
    <dbReference type="NCBI Taxonomy" id="412755"/>
    <lineage>
        <taxon>unclassified sequences</taxon>
        <taxon>metagenomes</taxon>
        <taxon>ecological metagenomes</taxon>
    </lineage>
</organism>
<dbReference type="PANTHER" id="PTHR43685:SF2">
    <property type="entry name" value="GLYCOSYLTRANSFERASE 2-LIKE DOMAIN-CONTAINING PROTEIN"/>
    <property type="match status" value="1"/>
</dbReference>
<feature type="domain" description="Glycosyltransferase 2-like" evidence="1">
    <location>
        <begin position="11"/>
        <end position="110"/>
    </location>
</feature>
<dbReference type="AlphaFoldDB" id="A0A0F9BGW4"/>
<dbReference type="Gene3D" id="3.90.550.10">
    <property type="entry name" value="Spore Coat Polysaccharide Biosynthesis Protein SpsA, Chain A"/>
    <property type="match status" value="1"/>
</dbReference>
<name>A0A0F9BGW4_9ZZZZ</name>
<comment type="caution">
    <text evidence="2">The sequence shown here is derived from an EMBL/GenBank/DDBJ whole genome shotgun (WGS) entry which is preliminary data.</text>
</comment>
<proteinExistence type="predicted"/>
<dbReference type="InterPro" id="IPR029044">
    <property type="entry name" value="Nucleotide-diphossugar_trans"/>
</dbReference>
<dbReference type="InterPro" id="IPR050834">
    <property type="entry name" value="Glycosyltransf_2"/>
</dbReference>
<feature type="non-terminal residue" evidence="2">
    <location>
        <position position="113"/>
    </location>
</feature>
<sequence length="113" mass="11654">MSGATDLPSITIVTPCLNAVATLAETLASVGDQQYPKLEHVVVDGGSTDGTVDLLAASSGIRYVSEPDRGLSHAMNKGIAMASGEIIGELNADDLYMPGALLEVGRTFGQHPN</sequence>
<evidence type="ECO:0000313" key="2">
    <source>
        <dbReference type="EMBL" id="KKL21129.1"/>
    </source>
</evidence>
<dbReference type="PANTHER" id="PTHR43685">
    <property type="entry name" value="GLYCOSYLTRANSFERASE"/>
    <property type="match status" value="1"/>
</dbReference>
<dbReference type="SUPFAM" id="SSF53448">
    <property type="entry name" value="Nucleotide-diphospho-sugar transferases"/>
    <property type="match status" value="1"/>
</dbReference>
<dbReference type="EMBL" id="LAZR01037844">
    <property type="protein sequence ID" value="KKL21129.1"/>
    <property type="molecule type" value="Genomic_DNA"/>
</dbReference>
<dbReference type="Pfam" id="PF00535">
    <property type="entry name" value="Glycos_transf_2"/>
    <property type="match status" value="1"/>
</dbReference>
<accession>A0A0F9BGW4</accession>
<gene>
    <name evidence="2" type="ORF">LCGC14_2448530</name>
</gene>
<protein>
    <recommendedName>
        <fullName evidence="1">Glycosyltransferase 2-like domain-containing protein</fullName>
    </recommendedName>
</protein>
<evidence type="ECO:0000259" key="1">
    <source>
        <dbReference type="Pfam" id="PF00535"/>
    </source>
</evidence>
<reference evidence="2" key="1">
    <citation type="journal article" date="2015" name="Nature">
        <title>Complex archaea that bridge the gap between prokaryotes and eukaryotes.</title>
        <authorList>
            <person name="Spang A."/>
            <person name="Saw J.H."/>
            <person name="Jorgensen S.L."/>
            <person name="Zaremba-Niedzwiedzka K."/>
            <person name="Martijn J."/>
            <person name="Lind A.E."/>
            <person name="van Eijk R."/>
            <person name="Schleper C."/>
            <person name="Guy L."/>
            <person name="Ettema T.J."/>
        </authorList>
    </citation>
    <scope>NUCLEOTIDE SEQUENCE</scope>
</reference>
<dbReference type="InterPro" id="IPR001173">
    <property type="entry name" value="Glyco_trans_2-like"/>
</dbReference>